<dbReference type="InterPro" id="IPR050397">
    <property type="entry name" value="Env_Response_Regulators"/>
</dbReference>
<sequence length="207" mass="23970">METVIKKIDRRKYQKGDFLFQAGDAAKRLWILNEGSIKVFNYTQEGKEQILYLLSSGDFLGDLNLFKENAYPYYATALEPTRLCTLSRDNFQEILKEVPAINKKVLAYAYDRITNLEELVQTVTAKNVGQRIAKLLLHFLEHFGLERKGILEITFPMSREDMANYLGLTRETVSRQLSQFQSEGIIDMKSNRQIIVKNKKALEDYSL</sequence>
<dbReference type="CDD" id="cd00092">
    <property type="entry name" value="HTH_CRP"/>
    <property type="match status" value="1"/>
</dbReference>
<dbReference type="Pfam" id="PF13545">
    <property type="entry name" value="HTH_Crp_2"/>
    <property type="match status" value="1"/>
</dbReference>
<evidence type="ECO:0000256" key="3">
    <source>
        <dbReference type="ARBA" id="ARBA00023163"/>
    </source>
</evidence>
<dbReference type="SMART" id="SM00100">
    <property type="entry name" value="cNMP"/>
    <property type="match status" value="1"/>
</dbReference>
<feature type="domain" description="Cyclic nucleotide-binding" evidence="4">
    <location>
        <begin position="1"/>
        <end position="112"/>
    </location>
</feature>
<evidence type="ECO:0000313" key="6">
    <source>
        <dbReference type="EMBL" id="NBG88469.1"/>
    </source>
</evidence>
<dbReference type="GO" id="GO:0005829">
    <property type="term" value="C:cytosol"/>
    <property type="evidence" value="ECO:0007669"/>
    <property type="project" value="TreeGrafter"/>
</dbReference>
<dbReference type="PRINTS" id="PR00034">
    <property type="entry name" value="HTHCRP"/>
</dbReference>
<dbReference type="InterPro" id="IPR018490">
    <property type="entry name" value="cNMP-bd_dom_sf"/>
</dbReference>
<dbReference type="PROSITE" id="PS00042">
    <property type="entry name" value="HTH_CRP_1"/>
    <property type="match status" value="1"/>
</dbReference>
<dbReference type="EMBL" id="SUMG01000008">
    <property type="protein sequence ID" value="NBG88469.1"/>
    <property type="molecule type" value="Genomic_DNA"/>
</dbReference>
<keyword evidence="3" id="KW-0804">Transcription</keyword>
<proteinExistence type="predicted"/>
<protein>
    <submittedName>
        <fullName evidence="6">Crp/Fnr family transcriptional regulator</fullName>
    </submittedName>
</protein>
<dbReference type="SUPFAM" id="SSF51206">
    <property type="entry name" value="cAMP-binding domain-like"/>
    <property type="match status" value="1"/>
</dbReference>
<name>A0AA44BDM8_9CLOT</name>
<dbReference type="PANTHER" id="PTHR24567:SF28">
    <property type="entry name" value="LISTERIOLYSIN REGULATORY PROTEIN"/>
    <property type="match status" value="1"/>
</dbReference>
<accession>A0AA44BDM8</accession>
<dbReference type="PROSITE" id="PS51063">
    <property type="entry name" value="HTH_CRP_2"/>
    <property type="match status" value="1"/>
</dbReference>
<dbReference type="PROSITE" id="PS50042">
    <property type="entry name" value="CNMP_BINDING_3"/>
    <property type="match status" value="1"/>
</dbReference>
<dbReference type="InterPro" id="IPR000595">
    <property type="entry name" value="cNMP-bd_dom"/>
</dbReference>
<keyword evidence="7" id="KW-1185">Reference proteome</keyword>
<comment type="caution">
    <text evidence="6">The sequence shown here is derived from an EMBL/GenBank/DDBJ whole genome shotgun (WGS) entry which is preliminary data.</text>
</comment>
<gene>
    <name evidence="6" type="ORF">ISALK_08135</name>
</gene>
<keyword evidence="2" id="KW-0238">DNA-binding</keyword>
<evidence type="ECO:0000256" key="2">
    <source>
        <dbReference type="ARBA" id="ARBA00023125"/>
    </source>
</evidence>
<dbReference type="GO" id="GO:0003677">
    <property type="term" value="F:DNA binding"/>
    <property type="evidence" value="ECO:0007669"/>
    <property type="project" value="UniProtKB-KW"/>
</dbReference>
<evidence type="ECO:0000259" key="5">
    <source>
        <dbReference type="PROSITE" id="PS51063"/>
    </source>
</evidence>
<dbReference type="SMART" id="SM00419">
    <property type="entry name" value="HTH_CRP"/>
    <property type="match status" value="1"/>
</dbReference>
<evidence type="ECO:0000259" key="4">
    <source>
        <dbReference type="PROSITE" id="PS50042"/>
    </source>
</evidence>
<dbReference type="CDD" id="cd00038">
    <property type="entry name" value="CAP_ED"/>
    <property type="match status" value="1"/>
</dbReference>
<dbReference type="InterPro" id="IPR014710">
    <property type="entry name" value="RmlC-like_jellyroll"/>
</dbReference>
<dbReference type="InterPro" id="IPR036390">
    <property type="entry name" value="WH_DNA-bd_sf"/>
</dbReference>
<evidence type="ECO:0000313" key="7">
    <source>
        <dbReference type="Proteomes" id="UP000449710"/>
    </source>
</evidence>
<dbReference type="PANTHER" id="PTHR24567">
    <property type="entry name" value="CRP FAMILY TRANSCRIPTIONAL REGULATORY PROTEIN"/>
    <property type="match status" value="1"/>
</dbReference>
<organism evidence="6 7">
    <name type="scientific">Isachenkonia alkalipeptolytica</name>
    <dbReference type="NCBI Taxonomy" id="2565777"/>
    <lineage>
        <taxon>Bacteria</taxon>
        <taxon>Bacillati</taxon>
        <taxon>Bacillota</taxon>
        <taxon>Clostridia</taxon>
        <taxon>Eubacteriales</taxon>
        <taxon>Clostridiaceae</taxon>
        <taxon>Isachenkonia</taxon>
    </lineage>
</organism>
<keyword evidence="1" id="KW-0805">Transcription regulation</keyword>
<dbReference type="Pfam" id="PF00027">
    <property type="entry name" value="cNMP_binding"/>
    <property type="match status" value="1"/>
</dbReference>
<dbReference type="SUPFAM" id="SSF46785">
    <property type="entry name" value="Winged helix' DNA-binding domain"/>
    <property type="match status" value="1"/>
</dbReference>
<dbReference type="AlphaFoldDB" id="A0AA44BDM8"/>
<dbReference type="Gene3D" id="2.60.120.10">
    <property type="entry name" value="Jelly Rolls"/>
    <property type="match status" value="1"/>
</dbReference>
<dbReference type="Proteomes" id="UP000449710">
    <property type="component" value="Unassembled WGS sequence"/>
</dbReference>
<feature type="domain" description="HTH crp-type" evidence="5">
    <location>
        <begin position="126"/>
        <end position="200"/>
    </location>
</feature>
<dbReference type="InterPro" id="IPR018335">
    <property type="entry name" value="Tscrpt_reg_HTH_Crp-type_CS"/>
</dbReference>
<evidence type="ECO:0000256" key="1">
    <source>
        <dbReference type="ARBA" id="ARBA00023015"/>
    </source>
</evidence>
<dbReference type="InterPro" id="IPR012318">
    <property type="entry name" value="HTH_CRP"/>
</dbReference>
<reference evidence="6 7" key="1">
    <citation type="submission" date="2019-04" db="EMBL/GenBank/DDBJ databases">
        <title>Isachenkonia alkalipeptolytica gen. nov. sp. nov. a new anaerobic, alkiliphilic organothrophic bacterium capable to reduce synthesized ferrihydrite isolated from a soda lake.</title>
        <authorList>
            <person name="Toshchakov S.V."/>
            <person name="Zavarzina D.G."/>
            <person name="Zhilina T.N."/>
            <person name="Kostrikina N.A."/>
            <person name="Kublanov I.V."/>
        </authorList>
    </citation>
    <scope>NUCLEOTIDE SEQUENCE [LARGE SCALE GENOMIC DNA]</scope>
    <source>
        <strain evidence="6 7">Z-1701</strain>
    </source>
</reference>
<dbReference type="GO" id="GO:0003700">
    <property type="term" value="F:DNA-binding transcription factor activity"/>
    <property type="evidence" value="ECO:0007669"/>
    <property type="project" value="InterPro"/>
</dbReference>